<proteinExistence type="predicted"/>
<dbReference type="Pfam" id="PF13575">
    <property type="entry name" value="DUF4135"/>
    <property type="match status" value="1"/>
</dbReference>
<comment type="caution">
    <text evidence="3">The sequence shown here is derived from an EMBL/GenBank/DDBJ whole genome shotgun (WGS) entry which is preliminary data.</text>
</comment>
<dbReference type="InterPro" id="IPR017146">
    <property type="entry name" value="Lanti_2_LanM"/>
</dbReference>
<dbReference type="InterPro" id="IPR007822">
    <property type="entry name" value="LANC-like"/>
</dbReference>
<keyword evidence="1" id="KW-0862">Zinc</keyword>
<dbReference type="InterPro" id="IPR025410">
    <property type="entry name" value="Lant_dehyd"/>
</dbReference>
<dbReference type="GO" id="GO:0031179">
    <property type="term" value="P:peptide modification"/>
    <property type="evidence" value="ECO:0007669"/>
    <property type="project" value="InterPro"/>
</dbReference>
<feature type="binding site" evidence="1">
    <location>
        <position position="1025"/>
    </location>
    <ligand>
        <name>Zn(2+)</name>
        <dbReference type="ChEBI" id="CHEBI:29105"/>
    </ligand>
</feature>
<dbReference type="EMBL" id="QQWC01000002">
    <property type="protein sequence ID" value="REJ43255.1"/>
    <property type="molecule type" value="Genomic_DNA"/>
</dbReference>
<dbReference type="SMART" id="SM01260">
    <property type="entry name" value="LANC_like"/>
    <property type="match status" value="1"/>
</dbReference>
<evidence type="ECO:0000256" key="1">
    <source>
        <dbReference type="PIRSR" id="PIRSR607822-1"/>
    </source>
</evidence>
<dbReference type="PIRSF" id="PIRSF037228">
    <property type="entry name" value="Lant_mod_RumM"/>
    <property type="match status" value="1"/>
</dbReference>
<dbReference type="GO" id="GO:0046872">
    <property type="term" value="F:metal ion binding"/>
    <property type="evidence" value="ECO:0007669"/>
    <property type="project" value="UniProtKB-KW"/>
</dbReference>
<dbReference type="SUPFAM" id="SSF158745">
    <property type="entry name" value="LanC-like"/>
    <property type="match status" value="1"/>
</dbReference>
<accession>A0A3E0L770</accession>
<reference evidence="3 4" key="1">
    <citation type="submission" date="2017-10" db="EMBL/GenBank/DDBJ databases">
        <title>A large-scale comparative metagenomic study reveals the eutrophication-driven functional interactions in six Microcystis-epibionts communities.</title>
        <authorList>
            <person name="Li Q."/>
            <person name="Lin F."/>
        </authorList>
    </citation>
    <scope>NUCLEOTIDE SEQUENCE [LARGE SCALE GENOMIC DNA]</scope>
    <source>
        <strain evidence="3">TF09</strain>
    </source>
</reference>
<feature type="domain" description="Lantibiotic biosynthesis protein dehydration" evidence="2">
    <location>
        <begin position="227"/>
        <end position="613"/>
    </location>
</feature>
<dbReference type="PRINTS" id="PR01950">
    <property type="entry name" value="LANCSUPER"/>
</dbReference>
<name>A0A3E0L770_9CHRO</name>
<evidence type="ECO:0000313" key="3">
    <source>
        <dbReference type="EMBL" id="REJ43255.1"/>
    </source>
</evidence>
<keyword evidence="1" id="KW-0479">Metal-binding</keyword>
<dbReference type="NCBIfam" id="TIGR03897">
    <property type="entry name" value="lanti_2_LanM"/>
    <property type="match status" value="1"/>
</dbReference>
<evidence type="ECO:0000259" key="2">
    <source>
        <dbReference type="Pfam" id="PF13575"/>
    </source>
</evidence>
<protein>
    <submittedName>
        <fullName evidence="3">Type 2 lantipeptide synthetase LanM</fullName>
    </submittedName>
</protein>
<organism evidence="3 4">
    <name type="scientific">Microcystis flos-aquae TF09</name>
    <dbReference type="NCBI Taxonomy" id="2060473"/>
    <lineage>
        <taxon>Bacteria</taxon>
        <taxon>Bacillati</taxon>
        <taxon>Cyanobacteriota</taxon>
        <taxon>Cyanophyceae</taxon>
        <taxon>Oscillatoriophycideae</taxon>
        <taxon>Chroococcales</taxon>
        <taxon>Microcystaceae</taxon>
        <taxon>Microcystis</taxon>
    </lineage>
</organism>
<gene>
    <name evidence="3" type="primary">lanM</name>
    <name evidence="3" type="ORF">DWQ54_10440</name>
</gene>
<feature type="binding site" evidence="1">
    <location>
        <position position="980"/>
    </location>
    <ligand>
        <name>Zn(2+)</name>
        <dbReference type="ChEBI" id="CHEBI:29105"/>
    </ligand>
</feature>
<dbReference type="Proteomes" id="UP000256873">
    <property type="component" value="Unassembled WGS sequence"/>
</dbReference>
<evidence type="ECO:0000313" key="4">
    <source>
        <dbReference type="Proteomes" id="UP000256873"/>
    </source>
</evidence>
<dbReference type="Gene3D" id="1.50.10.20">
    <property type="match status" value="1"/>
</dbReference>
<sequence length="1117" mass="125952">MKNGKSKSLPKLLAKEGWTLRQRLDYSQVLNLSEYVNESHQLNEWSKIVAPHQTENFIKRLEWSGYTPNQALWSLNTPEEAVTAHPNWLDLLTCLRQVLVKAGCSFSQEKGANQYSTKSQPLPFEELWSPLCDWGVTELKQRLSPDFLEAVSDDAVNSLTETLLTRLCQLSEKVLWEEFHKGRTPGQILLAHLGDNGDGSGLPIREAYLTFIQDNLRDGLEKILTIYPVLGRLLARVVELWLESSIELLKRIHESRQELETCFNISINAKISDIQQGMSDFHRGGRSVAVLHFKESDHKEETPKKVVYKPKDMNVDSVYQRLLGIINQQIGENIFRVLKILPRQGFGFMEFVEHRPCVNDQELSNFYKNAGRLMAVLHILGCTDCHHENLIASGEQLILIDTETLLEGDVGNHTNNDDIAISSLQESMGSSVLRIGLLPQWLFIGRKAHAVDISALGIIPPKSSYIEQPGWLGINSDGMFWGEVETPVDVPTSSPFPIGSSNRLKEFQGELCEGFRIQMQQFLDYRQAWLDSNSILRDFAGLPRRIVLRATRIYFLIQLQCLEPASLKNAIAYSLKLEQLARSYVLSIEKPINWAVFEAELRQMEQLDIPFFEHLIDSDTLTLSDGLPNIERFLDTSGLLACRRRLEELSIDEINFQIQLIKGAIEAKQIKVSSLEIPTEQINISNTFSSSDSKLDEVIRIAKQLQQQAIRDQRGYPEWLGIDIGQDQEKFNFGLVGLSLYGGRCGIALLFAALTHFFRQQNSDLEFQESLVNDIRGSVAQILDIVKSKDGFLLFRYLRDQPLGLSGTGGILLTLQILNQLEINPIDEEFPNYERVTQKIIDCLTSERINKDQECDLISGCAGLIGPLLSIAQDVERKNFSSQKPLDLAIICGEHLISQQMEDGGWLTLRDKKPLTGFSHGVSGIIAALSRLYQLTEDNRFLTAIQKGLGYERSVFCLEKRNWPDFRSSSEPTKFMNSWCHGAPGIALSRLCLKESGIWDEQIATEIEIALKTTAKQDTGVDHLCCGSFGRAAILNLTSDFDMGDKWDLFAQQIVELSLKRALNQKSYRLFSTQEGELLLPGVFTGMAGIGLQLLSYSSGKTKQIVAQCLTSNLLLF</sequence>
<dbReference type="Pfam" id="PF05147">
    <property type="entry name" value="LANC_like"/>
    <property type="match status" value="1"/>
</dbReference>
<dbReference type="AlphaFoldDB" id="A0A3E0L770"/>
<dbReference type="CDD" id="cd04792">
    <property type="entry name" value="LanM-like"/>
    <property type="match status" value="1"/>
</dbReference>